<keyword evidence="2" id="KW-1185">Reference proteome</keyword>
<sequence>MEDSHSSSFVRPSTLREERMIVVTYEECIKECLNCMEQCNLCFDECLKEEDVTMMATCIRLNRECADACAFAAKAMQSNSPFAKEICRLCADICQACGDECAKHNEKHCQDCAEACHRCAKVCREMAAS</sequence>
<accession>A0A1I2BS62</accession>
<dbReference type="Gene3D" id="1.20.1270.360">
    <property type="match status" value="1"/>
</dbReference>
<organism evidence="1 2">
    <name type="scientific">Alteribacillus iranensis</name>
    <dbReference type="NCBI Taxonomy" id="930128"/>
    <lineage>
        <taxon>Bacteria</taxon>
        <taxon>Bacillati</taxon>
        <taxon>Bacillota</taxon>
        <taxon>Bacilli</taxon>
        <taxon>Bacillales</taxon>
        <taxon>Bacillaceae</taxon>
        <taxon>Alteribacillus</taxon>
    </lineage>
</organism>
<name>A0A1I2BS62_9BACI</name>
<dbReference type="CDD" id="cd08026">
    <property type="entry name" value="DUF326"/>
    <property type="match status" value="1"/>
</dbReference>
<reference evidence="1 2" key="1">
    <citation type="submission" date="2016-10" db="EMBL/GenBank/DDBJ databases">
        <authorList>
            <person name="de Groot N.N."/>
        </authorList>
    </citation>
    <scope>NUCLEOTIDE SEQUENCE [LARGE SCALE GENOMIC DNA]</scope>
    <source>
        <strain evidence="1 2">DSM 23995</strain>
    </source>
</reference>
<dbReference type="AlphaFoldDB" id="A0A1I2BS62"/>
<dbReference type="Pfam" id="PF03860">
    <property type="entry name" value="Csp"/>
    <property type="match status" value="1"/>
</dbReference>
<evidence type="ECO:0000313" key="2">
    <source>
        <dbReference type="Proteomes" id="UP000199516"/>
    </source>
</evidence>
<dbReference type="PANTHER" id="PTHR37310:SF1">
    <property type="entry name" value="CYTOPLASMIC PROTEIN"/>
    <property type="match status" value="1"/>
</dbReference>
<gene>
    <name evidence="1" type="ORF">SAMN05192532_102466</name>
</gene>
<dbReference type="PANTHER" id="PTHR37310">
    <property type="entry name" value="CYTOPLASMIC PROTEIN-RELATED"/>
    <property type="match status" value="1"/>
</dbReference>
<evidence type="ECO:0000313" key="1">
    <source>
        <dbReference type="EMBL" id="SFE58728.1"/>
    </source>
</evidence>
<evidence type="ECO:0008006" key="3">
    <source>
        <dbReference type="Google" id="ProtNLM"/>
    </source>
</evidence>
<protein>
    <recommendedName>
        <fullName evidence="3">Four-helix bundle copper-binding protein</fullName>
    </recommendedName>
</protein>
<dbReference type="EMBL" id="FONT01000002">
    <property type="protein sequence ID" value="SFE58728.1"/>
    <property type="molecule type" value="Genomic_DNA"/>
</dbReference>
<dbReference type="STRING" id="930128.SAMN05192532_102466"/>
<dbReference type="Proteomes" id="UP000199516">
    <property type="component" value="Unassembled WGS sequence"/>
</dbReference>
<dbReference type="InterPro" id="IPR044543">
    <property type="entry name" value="YHJQ-like"/>
</dbReference>
<dbReference type="InterPro" id="IPR005560">
    <property type="entry name" value="Csp_YhjQ"/>
</dbReference>
<proteinExistence type="predicted"/>